<protein>
    <submittedName>
        <fullName evidence="1">DUF5049 domain-containing protein</fullName>
    </submittedName>
</protein>
<comment type="caution">
    <text evidence="1">The sequence shown here is derived from an EMBL/GenBank/DDBJ whole genome shotgun (WGS) entry which is preliminary data.</text>
</comment>
<dbReference type="AlphaFoldDB" id="A0A3E3DI70"/>
<dbReference type="OrthoDB" id="1701913at2"/>
<organism evidence="1 2">
    <name type="scientific">Hungatella hathewayi</name>
    <dbReference type="NCBI Taxonomy" id="154046"/>
    <lineage>
        <taxon>Bacteria</taxon>
        <taxon>Bacillati</taxon>
        <taxon>Bacillota</taxon>
        <taxon>Clostridia</taxon>
        <taxon>Lachnospirales</taxon>
        <taxon>Lachnospiraceae</taxon>
        <taxon>Hungatella</taxon>
    </lineage>
</organism>
<dbReference type="Proteomes" id="UP000261023">
    <property type="component" value="Unassembled WGS sequence"/>
</dbReference>
<name>A0A3E3DI70_9FIRM</name>
<accession>A0A3E3DI70</accession>
<gene>
    <name evidence="1" type="ORF">DWX31_19670</name>
</gene>
<dbReference type="Pfam" id="PF16468">
    <property type="entry name" value="DUF5049"/>
    <property type="match status" value="1"/>
</dbReference>
<dbReference type="RefSeq" id="WP_006567809.1">
    <property type="nucleotide sequence ID" value="NZ_QTJW01000013.1"/>
</dbReference>
<reference evidence="1 2" key="1">
    <citation type="submission" date="2018-08" db="EMBL/GenBank/DDBJ databases">
        <title>A genome reference for cultivated species of the human gut microbiota.</title>
        <authorList>
            <person name="Zou Y."/>
            <person name="Xue W."/>
            <person name="Luo G."/>
        </authorList>
    </citation>
    <scope>NUCLEOTIDE SEQUENCE [LARGE SCALE GENOMIC DNA]</scope>
    <source>
        <strain evidence="1 2">AF19-13AC</strain>
    </source>
</reference>
<sequence length="74" mass="8796">MKEQILVVRDTGETNMFDVTAVTKIALKMGFLELAEYLQNHKSEYCHFIIWGKTSEQEHQKKEDIPKQDRQKNR</sequence>
<dbReference type="InterPro" id="IPR032488">
    <property type="entry name" value="DUF5049"/>
</dbReference>
<evidence type="ECO:0000313" key="2">
    <source>
        <dbReference type="Proteomes" id="UP000261023"/>
    </source>
</evidence>
<proteinExistence type="predicted"/>
<dbReference type="EMBL" id="QTJW01000013">
    <property type="protein sequence ID" value="RGD68991.1"/>
    <property type="molecule type" value="Genomic_DNA"/>
</dbReference>
<evidence type="ECO:0000313" key="1">
    <source>
        <dbReference type="EMBL" id="RGD68991.1"/>
    </source>
</evidence>